<dbReference type="EnsemblPlants" id="OMERI03G10460.1">
    <property type="protein sequence ID" value="OMERI03G10460.1"/>
    <property type="gene ID" value="OMERI03G10460"/>
</dbReference>
<keyword evidence="2" id="KW-1185">Reference proteome</keyword>
<proteinExistence type="predicted"/>
<reference evidence="1" key="2">
    <citation type="submission" date="2018-05" db="EMBL/GenBank/DDBJ databases">
        <title>OmerRS3 (Oryza meridionalis Reference Sequence Version 3).</title>
        <authorList>
            <person name="Zhang J."/>
            <person name="Kudrna D."/>
            <person name="Lee S."/>
            <person name="Talag J."/>
            <person name="Welchert J."/>
            <person name="Wing R.A."/>
        </authorList>
    </citation>
    <scope>NUCLEOTIDE SEQUENCE [LARGE SCALE GENOMIC DNA]</scope>
    <source>
        <strain evidence="1">cv. OR44</strain>
    </source>
</reference>
<evidence type="ECO:0000313" key="1">
    <source>
        <dbReference type="EnsemblPlants" id="OMERI03G10460.1"/>
    </source>
</evidence>
<protein>
    <submittedName>
        <fullName evidence="1">Uncharacterized protein</fullName>
    </submittedName>
</protein>
<dbReference type="HOGENOM" id="CLU_2780138_0_0_1"/>
<reference evidence="1" key="1">
    <citation type="submission" date="2015-04" db="UniProtKB">
        <authorList>
            <consortium name="EnsemblPlants"/>
        </authorList>
    </citation>
    <scope>IDENTIFICATION</scope>
</reference>
<dbReference type="Gramene" id="OMERI03G10460.1">
    <property type="protein sequence ID" value="OMERI03G10460.1"/>
    <property type="gene ID" value="OMERI03G10460"/>
</dbReference>
<name>A0A0E0CYA0_9ORYZ</name>
<organism evidence="1">
    <name type="scientific">Oryza meridionalis</name>
    <dbReference type="NCBI Taxonomy" id="40149"/>
    <lineage>
        <taxon>Eukaryota</taxon>
        <taxon>Viridiplantae</taxon>
        <taxon>Streptophyta</taxon>
        <taxon>Embryophyta</taxon>
        <taxon>Tracheophyta</taxon>
        <taxon>Spermatophyta</taxon>
        <taxon>Magnoliopsida</taxon>
        <taxon>Liliopsida</taxon>
        <taxon>Poales</taxon>
        <taxon>Poaceae</taxon>
        <taxon>BOP clade</taxon>
        <taxon>Oryzoideae</taxon>
        <taxon>Oryzeae</taxon>
        <taxon>Oryzinae</taxon>
        <taxon>Oryza</taxon>
    </lineage>
</organism>
<evidence type="ECO:0000313" key="2">
    <source>
        <dbReference type="Proteomes" id="UP000008021"/>
    </source>
</evidence>
<sequence>MMPISVHNASFSMVLEGFWSRWCGDTGGVVARLDLVQNDGNGDEVTTASRRARPKAGDDTVAFPLIFAR</sequence>
<dbReference type="AlphaFoldDB" id="A0A0E0CYA0"/>
<accession>A0A0E0CYA0</accession>
<dbReference type="Proteomes" id="UP000008021">
    <property type="component" value="Chromosome 3"/>
</dbReference>